<evidence type="ECO:0000313" key="1">
    <source>
        <dbReference type="EMBL" id="WAQ86592.1"/>
    </source>
</evidence>
<reference evidence="1" key="1">
    <citation type="submission" date="2022-10" db="EMBL/GenBank/DDBJ databases">
        <title>Puccinia triticina Genome sequencing and assembly.</title>
        <authorList>
            <person name="Li C."/>
        </authorList>
    </citation>
    <scope>NUCLEOTIDE SEQUENCE</scope>
    <source>
        <strain evidence="1">Pt15</strain>
    </source>
</reference>
<sequence>MLLSPASLPSISSRDHSSSVAMTIIGHLINSAHLPLPTSVTEGLANALLKQEIWVWSNLTPHPNLVSLLQLHETPTQTLLLFAWPS</sequence>
<dbReference type="Proteomes" id="UP001164743">
    <property type="component" value="Chromosome 7A"/>
</dbReference>
<organism evidence="1 2">
    <name type="scientific">Puccinia triticina</name>
    <dbReference type="NCBI Taxonomy" id="208348"/>
    <lineage>
        <taxon>Eukaryota</taxon>
        <taxon>Fungi</taxon>
        <taxon>Dikarya</taxon>
        <taxon>Basidiomycota</taxon>
        <taxon>Pucciniomycotina</taxon>
        <taxon>Pucciniomycetes</taxon>
        <taxon>Pucciniales</taxon>
        <taxon>Pucciniaceae</taxon>
        <taxon>Puccinia</taxon>
    </lineage>
</organism>
<keyword evidence="2" id="KW-1185">Reference proteome</keyword>
<dbReference type="GeneID" id="77811808"/>
<evidence type="ECO:0008006" key="3">
    <source>
        <dbReference type="Google" id="ProtNLM"/>
    </source>
</evidence>
<protein>
    <recommendedName>
        <fullName evidence="3">Protein kinase domain-containing protein</fullName>
    </recommendedName>
</protein>
<name>A0ABY7CV57_9BASI</name>
<accession>A0ABY7CV57</accession>
<dbReference type="RefSeq" id="XP_053022147.1">
    <property type="nucleotide sequence ID" value="XM_053170913.1"/>
</dbReference>
<evidence type="ECO:0000313" key="2">
    <source>
        <dbReference type="Proteomes" id="UP001164743"/>
    </source>
</evidence>
<dbReference type="EMBL" id="CP110427">
    <property type="protein sequence ID" value="WAQ86592.1"/>
    <property type="molecule type" value="Genomic_DNA"/>
</dbReference>
<gene>
    <name evidence="1" type="ORF">PtA15_7A318</name>
</gene>
<proteinExistence type="predicted"/>